<protein>
    <recommendedName>
        <fullName evidence="4">DUF3592 domain-containing protein</fullName>
    </recommendedName>
</protein>
<evidence type="ECO:0000313" key="3">
    <source>
        <dbReference type="Proteomes" id="UP000637788"/>
    </source>
</evidence>
<reference evidence="2" key="1">
    <citation type="journal article" date="2014" name="Int. J. Syst. Evol. Microbiol.">
        <title>Complete genome sequence of Corynebacterium casei LMG S-19264T (=DSM 44701T), isolated from a smear-ripened cheese.</title>
        <authorList>
            <consortium name="US DOE Joint Genome Institute (JGI-PGF)"/>
            <person name="Walter F."/>
            <person name="Albersmeier A."/>
            <person name="Kalinowski J."/>
            <person name="Ruckert C."/>
        </authorList>
    </citation>
    <scope>NUCLEOTIDE SEQUENCE</scope>
    <source>
        <strain evidence="2">JCM 3035</strain>
    </source>
</reference>
<feature type="transmembrane region" description="Helical" evidence="1">
    <location>
        <begin position="116"/>
        <end position="136"/>
    </location>
</feature>
<evidence type="ECO:0000256" key="1">
    <source>
        <dbReference type="SAM" id="Phobius"/>
    </source>
</evidence>
<keyword evidence="1" id="KW-0812">Transmembrane</keyword>
<proteinExistence type="predicted"/>
<dbReference type="EMBL" id="BMPQ01000006">
    <property type="protein sequence ID" value="GGK67730.1"/>
    <property type="molecule type" value="Genomic_DNA"/>
</dbReference>
<keyword evidence="1" id="KW-1133">Transmembrane helix</keyword>
<organism evidence="2 3">
    <name type="scientific">Streptomyces flaveus</name>
    <dbReference type="NCBI Taxonomy" id="66370"/>
    <lineage>
        <taxon>Bacteria</taxon>
        <taxon>Bacillati</taxon>
        <taxon>Actinomycetota</taxon>
        <taxon>Actinomycetes</taxon>
        <taxon>Kitasatosporales</taxon>
        <taxon>Streptomycetaceae</taxon>
        <taxon>Streptomyces</taxon>
        <taxon>Streptomyces aurantiacus group</taxon>
    </lineage>
</organism>
<name>A0A917QTF5_9ACTN</name>
<accession>A0A917QTF5</accession>
<dbReference type="AlphaFoldDB" id="A0A917QTF5"/>
<sequence length="137" mass="15350">MGALGVVAIFWIVIGGIAVLVSYPESRRQRRLRKHGRVIKAVCREHLNADREDGPIRVRCGYWPDPEKGEVRAIVQTRERIPQVGEELRVVYDPEEPRRAENLDLLSKPSYGHGDVIVLAIVSGYFLLAAGCVAAYE</sequence>
<keyword evidence="3" id="KW-1185">Reference proteome</keyword>
<reference evidence="2" key="2">
    <citation type="submission" date="2020-09" db="EMBL/GenBank/DDBJ databases">
        <authorList>
            <person name="Sun Q."/>
            <person name="Ohkuma M."/>
        </authorList>
    </citation>
    <scope>NUCLEOTIDE SEQUENCE</scope>
    <source>
        <strain evidence="2">JCM 3035</strain>
    </source>
</reference>
<keyword evidence="1" id="KW-0472">Membrane</keyword>
<dbReference type="Proteomes" id="UP000637788">
    <property type="component" value="Unassembled WGS sequence"/>
</dbReference>
<evidence type="ECO:0008006" key="4">
    <source>
        <dbReference type="Google" id="ProtNLM"/>
    </source>
</evidence>
<feature type="transmembrane region" description="Helical" evidence="1">
    <location>
        <begin position="6"/>
        <end position="24"/>
    </location>
</feature>
<gene>
    <name evidence="2" type="ORF">GCM10010094_30960</name>
</gene>
<comment type="caution">
    <text evidence="2">The sequence shown here is derived from an EMBL/GenBank/DDBJ whole genome shotgun (WGS) entry which is preliminary data.</text>
</comment>
<evidence type="ECO:0000313" key="2">
    <source>
        <dbReference type="EMBL" id="GGK67730.1"/>
    </source>
</evidence>